<dbReference type="EMBL" id="FNKX01000002">
    <property type="protein sequence ID" value="SDR46480.1"/>
    <property type="molecule type" value="Genomic_DNA"/>
</dbReference>
<dbReference type="STRING" id="157910.SAMN05445850_4416"/>
<evidence type="ECO:0000313" key="1">
    <source>
        <dbReference type="EMBL" id="SDR46480.1"/>
    </source>
</evidence>
<dbReference type="Pfam" id="PF11199">
    <property type="entry name" value="DUF2891"/>
    <property type="match status" value="1"/>
</dbReference>
<evidence type="ECO:0008006" key="3">
    <source>
        <dbReference type="Google" id="ProtNLM"/>
    </source>
</evidence>
<reference evidence="2" key="1">
    <citation type="submission" date="2016-10" db="EMBL/GenBank/DDBJ databases">
        <authorList>
            <person name="Varghese N."/>
            <person name="Submissions S."/>
        </authorList>
    </citation>
    <scope>NUCLEOTIDE SEQUENCE [LARGE SCALE GENOMIC DNA]</scope>
    <source>
        <strain evidence="2">DUS833</strain>
    </source>
</reference>
<name>A0A1H1J9M2_9BURK</name>
<dbReference type="AlphaFoldDB" id="A0A1H1J9M2"/>
<dbReference type="RefSeq" id="WP_090806833.1">
    <property type="nucleotide sequence ID" value="NZ_FNKX01000002.1"/>
</dbReference>
<keyword evidence="2" id="KW-1185">Reference proteome</keyword>
<sequence>MTTQLTREFASRFANVALAHLTREYPNKLTHSLEGPQDVQGPRALHPIFYGSYDWHSCVHGYWLILHLLERFPDLPEAARIVAVVDEHFTAANVAGELAYLELPHNRGFERPYGWAWLLALGAQLQSMKISEAARCAKTFAPLTQAFVERFEEFLPKATYPLRVGTHFNMAFALALTLDFARQTSRESLEALIVSTAERWYLDDVACQAWEPAGDEFLSPSLMEAELMRRVLPSAQFTDWFGRFLPDLGAKKPATLFEPVTVTDRSDGKIAHLDGLNLSRAWCQRALARALPAGDVRRTVLFDAAERHLHSALPHVTGDYMGEHWLATFATLALEA</sequence>
<organism evidence="1 2">
    <name type="scientific">Paraburkholderia tuberum</name>
    <dbReference type="NCBI Taxonomy" id="157910"/>
    <lineage>
        <taxon>Bacteria</taxon>
        <taxon>Pseudomonadati</taxon>
        <taxon>Pseudomonadota</taxon>
        <taxon>Betaproteobacteria</taxon>
        <taxon>Burkholderiales</taxon>
        <taxon>Burkholderiaceae</taxon>
        <taxon>Paraburkholderia</taxon>
    </lineage>
</organism>
<protein>
    <recommendedName>
        <fullName evidence="3">DUF2891 domain-containing protein</fullName>
    </recommendedName>
</protein>
<accession>A0A1H1J9M2</accession>
<proteinExistence type="predicted"/>
<dbReference type="InterPro" id="IPR021365">
    <property type="entry name" value="DUF2891"/>
</dbReference>
<gene>
    <name evidence="1" type="ORF">SAMN05445850_4416</name>
</gene>
<evidence type="ECO:0000313" key="2">
    <source>
        <dbReference type="Proteomes" id="UP000199365"/>
    </source>
</evidence>
<dbReference type="Proteomes" id="UP000199365">
    <property type="component" value="Unassembled WGS sequence"/>
</dbReference>